<sequence>MQFYTKVLFILNFFLLFLNAQDVRQVVADTPKDMILKVRTEDGQNLCYSPVFSKGESYIYLDYCSNKLPKARYDVFGRISFEVNGNYLCLVAPSSVTGIDGKSTQSWDYMHLSPCTLNDRNQRFMIKNSKIFTNEGNLRIKHYKYYAYISKKSSDKENHELHSEMKSWANLRAAPATLSFKTPIAWPFIDRFQWALYYLQNNKSVPDNIVELYYNSTNGHIAQYYKESGQLYCLTSNQKKTQNWNWASWEECKDVVTKSDEKHKWSFLSPHENDSMIIDYLGNILRLSAYGVNWGVPYTIKPSYMPKDTSNAPKEYFTISHELGDWLRFVNANLADELNVCPASGKQTDSKIRVKRDIHPSFRLEDEAWQRRLWQIARSGSNNESEGIGICGTCLLQTMQMVLEILNDTSIRNDGEGYLFPTAHMRDPFIAFRQRYPGLSLVLETQGRFEESARYEWAQMQTALGHSALGLVGTFLSNYVITGTNMLNESQLDIGVQSVLRSSPGSVWINFIYTINPRTNELEGHIMPVIRTQGGMVYVTTNFPDITLDEFRQRLSRTINTTSDVRNRITNNGTLNLAYTQFIQVSRRYFNPIVLSVSQNNCTGEGPSRRGSKRKPEVNLINQCDTPSKRCGLLESR</sequence>
<feature type="signal peptide" evidence="1">
    <location>
        <begin position="1"/>
        <end position="20"/>
    </location>
</feature>
<dbReference type="AlphaFoldDB" id="A0A1S6U6X0"/>
<accession>A0A1S6U6X0</accession>
<dbReference type="RefSeq" id="WP_078423154.1">
    <property type="nucleotide sequence ID" value="NZ_CP017018.1"/>
</dbReference>
<dbReference type="Pfam" id="PF07598">
    <property type="entry name" value="DUF1561"/>
    <property type="match status" value="1"/>
</dbReference>
<feature type="chain" id="PRO_5012458793" description="DUF1561 domain protein" evidence="1">
    <location>
        <begin position="21"/>
        <end position="637"/>
    </location>
</feature>
<proteinExistence type="predicted"/>
<gene>
    <name evidence="2" type="ORF">CPIN18021_0690</name>
</gene>
<evidence type="ECO:0000313" key="2">
    <source>
        <dbReference type="EMBL" id="AQW87504.1"/>
    </source>
</evidence>
<protein>
    <recommendedName>
        <fullName evidence="4">DUF1561 domain protein</fullName>
    </recommendedName>
</protein>
<organism evidence="2 3">
    <name type="scientific">Campylobacter pinnipediorum subsp. caledonicus</name>
    <dbReference type="NCBI Taxonomy" id="1874362"/>
    <lineage>
        <taxon>Bacteria</taxon>
        <taxon>Pseudomonadati</taxon>
        <taxon>Campylobacterota</taxon>
        <taxon>Epsilonproteobacteria</taxon>
        <taxon>Campylobacterales</taxon>
        <taxon>Campylobacteraceae</taxon>
        <taxon>Campylobacter</taxon>
    </lineage>
</organism>
<evidence type="ECO:0000256" key="1">
    <source>
        <dbReference type="SAM" id="SignalP"/>
    </source>
</evidence>
<evidence type="ECO:0008006" key="4">
    <source>
        <dbReference type="Google" id="ProtNLM"/>
    </source>
</evidence>
<dbReference type="InterPro" id="IPR011455">
    <property type="entry name" value="DUF1561"/>
</dbReference>
<keyword evidence="3" id="KW-1185">Reference proteome</keyword>
<dbReference type="GeneID" id="56566325"/>
<name>A0A1S6U6X0_9BACT</name>
<dbReference type="Proteomes" id="UP000190868">
    <property type="component" value="Chromosome"/>
</dbReference>
<keyword evidence="1" id="KW-0732">Signal</keyword>
<dbReference type="KEGG" id="cpin:CPIN18020_0686"/>
<reference evidence="3" key="1">
    <citation type="submission" date="2016-09" db="EMBL/GenBank/DDBJ databases">
        <title>Comparative genomics of the Campylobacter concisus group.</title>
        <authorList>
            <person name="Miller W.G."/>
            <person name="Yee E."/>
            <person name="Chapman M.H."/>
            <person name="Huynh S."/>
            <person name="Bono J.L."/>
            <person name="On S.L.W."/>
            <person name="StLeger J."/>
            <person name="Foster G."/>
            <person name="Parker C.T."/>
        </authorList>
    </citation>
    <scope>NUCLEOTIDE SEQUENCE [LARGE SCALE GENOMIC DNA]</scope>
    <source>
        <strain evidence="3">RM18021</strain>
    </source>
</reference>
<dbReference type="EMBL" id="CP017258">
    <property type="protein sequence ID" value="AQW87504.1"/>
    <property type="molecule type" value="Genomic_DNA"/>
</dbReference>
<evidence type="ECO:0000313" key="3">
    <source>
        <dbReference type="Proteomes" id="UP000190868"/>
    </source>
</evidence>